<dbReference type="GO" id="GO:0051233">
    <property type="term" value="C:spindle midzone"/>
    <property type="evidence" value="ECO:0007669"/>
    <property type="project" value="Ensembl"/>
</dbReference>
<reference evidence="2" key="2">
    <citation type="submission" date="2025-09" db="UniProtKB">
        <authorList>
            <consortium name="Ensembl"/>
        </authorList>
    </citation>
    <scope>IDENTIFICATION</scope>
</reference>
<keyword evidence="3" id="KW-1185">Reference proteome</keyword>
<dbReference type="GO" id="GO:0036297">
    <property type="term" value="P:interstrand cross-link repair"/>
    <property type="evidence" value="ECO:0007669"/>
    <property type="project" value="Ensembl"/>
</dbReference>
<evidence type="ECO:0000313" key="2">
    <source>
        <dbReference type="Ensembl" id="ENSMSIP00000026486.1"/>
    </source>
</evidence>
<dbReference type="GO" id="GO:0005730">
    <property type="term" value="C:nucleolus"/>
    <property type="evidence" value="ECO:0007669"/>
    <property type="project" value="Ensembl"/>
</dbReference>
<sequence>MPDHNTRFNLHISRRWDLRSLGRSRTNGSTHASKIIPILERTSQGSRVISWPQPRSPLKLRVVSRSPRTEDSKPEDFWSQHWKVRRQGERTTGETRLQPTANTNEMSPPIAREGPDAWGRECSSLWFGGGGALSKPAGTAFQAVAGVVRIRSSLGGGERMSQDDAEVASGVVLEELSSWSEEMCRRELPSVLPRLLSMYQCSESWIEHIRILKIIVEMFLPHMNHLTLEETLFSQVLPKSIKLFDGMICELTSEARELSSQNLEIQVTIRNILQAMVQVIGGFTGCVRHVCATQKSVFLGSIQSLPSFILHIIKSTFVHCKNSESVYSGRLHLVSDLLQVLFKEAYSLQKQLMELLGMVCLDPSVDENNALIMVEVIHSLLDICSVISGMDQAFHANTWKFIIKQSLKHHSVIKSQLRHKEIISSLCEDILFSFHSCLQLAEQITQPAAQGNADYRLFQKTLKLCRFFANSLLHYTKECLPFLSDSCCSLHQLYLQIHSKFLSFYAAKTSKAQQEEIAGTFLVLLDPLISQLLKSQPFVQAVLASKLALPCELQLPQVLLLVVAMDKLPSQPQDVQTLWSTEDMTRMSILKGIFYNFGQCSGELSLPTHLQGMKGKGQAEVPVTLYQHVCVHLCAFVASFHSSLFPQLDAALLNAVLSTNMSTSLLAMDVWCFLARYGTAKLGAHHVTLVAHLIKSCPGKCVQLTNLSILLKRLLFFMAPPHQVQFIQKFSPKEADNLHLWQYISLQAFDADLRKPVACELVRVCRAQCRKWLSSTRTLAELDSLNTALSVVLTVCNSAGEALDSRQLTAVTEVLGELWTFINVEQIISQPYVQQAFSLLLQLLAFFIQTVDLQLISQVVNVLTSVIKLEPPDHVSLAVLDFISSLGKLYISQTIRDKVLPSLSCILTSLIVNKNWLLEQHTLEAFTQFAEGTKHEEIVPQCLGSEEIKNKVVSFLEKTESVDEAEVATVDNVKQEKGTFWEPVAKVTVEEVKRSAFQPHTKRARRVLPFEEEYRSVFKAAARALETTEFLLKHSLAPAWLLPELEALQERIEKLKCCVLTGIVLEKSTSLAVCFVWKLASVKCTQHFLLDSGTEAFCHQDLVSNLSGSTCAQSPRPALTRFDTLPLPTWL</sequence>
<dbReference type="PANTHER" id="PTHR16071:SF2">
    <property type="entry name" value="FIGNL1-INTERACTING REGULATOR OF RECOMBINATION AND MITOSIS"/>
    <property type="match status" value="1"/>
</dbReference>
<dbReference type="Ensembl" id="ENSMSIT00000033409.1">
    <property type="protein sequence ID" value="ENSMSIP00000026486.1"/>
    <property type="gene ID" value="ENSMSIG00000022330.1"/>
</dbReference>
<dbReference type="GO" id="GO:0005654">
    <property type="term" value="C:nucleoplasm"/>
    <property type="evidence" value="ECO:0007669"/>
    <property type="project" value="Ensembl"/>
</dbReference>
<dbReference type="AlphaFoldDB" id="A0A8C6HSG4"/>
<dbReference type="Pfam" id="PF14868">
    <property type="entry name" value="DUF4487"/>
    <property type="match status" value="1"/>
</dbReference>
<dbReference type="GO" id="GO:0000776">
    <property type="term" value="C:kinetochore"/>
    <property type="evidence" value="ECO:0007669"/>
    <property type="project" value="Ensembl"/>
</dbReference>
<accession>A0A8C6HSG4</accession>
<dbReference type="GO" id="GO:0030496">
    <property type="term" value="C:midbody"/>
    <property type="evidence" value="ECO:0007669"/>
    <property type="project" value="Ensembl"/>
</dbReference>
<reference evidence="2" key="1">
    <citation type="submission" date="2025-08" db="UniProtKB">
        <authorList>
            <consortium name="Ensembl"/>
        </authorList>
    </citation>
    <scope>IDENTIFICATION</scope>
</reference>
<dbReference type="GO" id="GO:0000278">
    <property type="term" value="P:mitotic cell cycle"/>
    <property type="evidence" value="ECO:0007669"/>
    <property type="project" value="Ensembl"/>
</dbReference>
<protein>
    <submittedName>
        <fullName evidence="2">Uncharacterized protein</fullName>
    </submittedName>
</protein>
<evidence type="ECO:0000313" key="3">
    <source>
        <dbReference type="Proteomes" id="UP000694415"/>
    </source>
</evidence>
<dbReference type="GO" id="GO:0019901">
    <property type="term" value="F:protein kinase binding"/>
    <property type="evidence" value="ECO:0007669"/>
    <property type="project" value="Ensembl"/>
</dbReference>
<dbReference type="InterPro" id="IPR027902">
    <property type="entry name" value="DUF4487"/>
</dbReference>
<dbReference type="InterPro" id="IPR016024">
    <property type="entry name" value="ARM-type_fold"/>
</dbReference>
<feature type="region of interest" description="Disordered" evidence="1">
    <location>
        <begin position="85"/>
        <end position="114"/>
    </location>
</feature>
<evidence type="ECO:0000256" key="1">
    <source>
        <dbReference type="SAM" id="MobiDB-lite"/>
    </source>
</evidence>
<dbReference type="Proteomes" id="UP000694415">
    <property type="component" value="Unplaced"/>
</dbReference>
<name>A0A8C6HSG4_MUSSI</name>
<feature type="compositionally biased region" description="Polar residues" evidence="1">
    <location>
        <begin position="97"/>
        <end position="106"/>
    </location>
</feature>
<dbReference type="SUPFAM" id="SSF48371">
    <property type="entry name" value="ARM repeat"/>
    <property type="match status" value="1"/>
</dbReference>
<dbReference type="PANTHER" id="PTHR16071">
    <property type="entry name" value="CHROMOSOME 1 OPEN READING FRAME 112"/>
    <property type="match status" value="1"/>
</dbReference>
<dbReference type="GeneTree" id="ENSGT00390000004791"/>
<dbReference type="GO" id="GO:0007059">
    <property type="term" value="P:chromosome segregation"/>
    <property type="evidence" value="ECO:0007669"/>
    <property type="project" value="Ensembl"/>
</dbReference>
<proteinExistence type="predicted"/>
<organism evidence="2 3">
    <name type="scientific">Mus spicilegus</name>
    <name type="common">Mound-building mouse</name>
    <dbReference type="NCBI Taxonomy" id="10103"/>
    <lineage>
        <taxon>Eukaryota</taxon>
        <taxon>Metazoa</taxon>
        <taxon>Chordata</taxon>
        <taxon>Craniata</taxon>
        <taxon>Vertebrata</taxon>
        <taxon>Euteleostomi</taxon>
        <taxon>Mammalia</taxon>
        <taxon>Eutheria</taxon>
        <taxon>Euarchontoglires</taxon>
        <taxon>Glires</taxon>
        <taxon>Rodentia</taxon>
        <taxon>Myomorpha</taxon>
        <taxon>Muroidea</taxon>
        <taxon>Muridae</taxon>
        <taxon>Murinae</taxon>
        <taxon>Mus</taxon>
        <taxon>Mus</taxon>
    </lineage>
</organism>